<dbReference type="InterPro" id="IPR006638">
    <property type="entry name" value="Elp3/MiaA/NifB-like_rSAM"/>
</dbReference>
<gene>
    <name evidence="9 11" type="primary">lipA</name>
    <name evidence="11" type="ORF">ENO47_06675</name>
</gene>
<evidence type="ECO:0000256" key="5">
    <source>
        <dbReference type="ARBA" id="ARBA00022723"/>
    </source>
</evidence>
<evidence type="ECO:0000256" key="6">
    <source>
        <dbReference type="ARBA" id="ARBA00023004"/>
    </source>
</evidence>
<evidence type="ECO:0000256" key="8">
    <source>
        <dbReference type="ARBA" id="ARBA00047326"/>
    </source>
</evidence>
<dbReference type="InterPro" id="IPR003698">
    <property type="entry name" value="Lipoyl_synth"/>
</dbReference>
<dbReference type="NCBIfam" id="TIGR00510">
    <property type="entry name" value="lipA"/>
    <property type="match status" value="1"/>
</dbReference>
<dbReference type="Pfam" id="PF04055">
    <property type="entry name" value="Radical_SAM"/>
    <property type="match status" value="1"/>
</dbReference>
<name>A0A7C2ZF62_9AQUI</name>
<dbReference type="PROSITE" id="PS51918">
    <property type="entry name" value="RADICAL_SAM"/>
    <property type="match status" value="1"/>
</dbReference>
<dbReference type="Gene3D" id="3.20.20.70">
    <property type="entry name" value="Aldolase class I"/>
    <property type="match status" value="1"/>
</dbReference>
<keyword evidence="6 9" id="KW-0408">Iron</keyword>
<evidence type="ECO:0000256" key="2">
    <source>
        <dbReference type="ARBA" id="ARBA00022490"/>
    </source>
</evidence>
<accession>A0A7C2ZF62</accession>
<evidence type="ECO:0000256" key="7">
    <source>
        <dbReference type="ARBA" id="ARBA00023014"/>
    </source>
</evidence>
<feature type="binding site" evidence="9">
    <location>
        <position position="265"/>
    </location>
    <ligand>
        <name>[4Fe-4S] cluster</name>
        <dbReference type="ChEBI" id="CHEBI:49883"/>
        <label>1</label>
    </ligand>
</feature>
<dbReference type="HAMAP" id="MF_00206">
    <property type="entry name" value="Lipoyl_synth"/>
    <property type="match status" value="1"/>
</dbReference>
<dbReference type="SFLD" id="SFLDG01058">
    <property type="entry name" value="lipoyl_synthase_like"/>
    <property type="match status" value="1"/>
</dbReference>
<feature type="binding site" evidence="9">
    <location>
        <position position="59"/>
    </location>
    <ligand>
        <name>[4Fe-4S] cluster</name>
        <dbReference type="ChEBI" id="CHEBI:49883"/>
        <label>2</label>
        <note>4Fe-4S-S-AdoMet</note>
    </ligand>
</feature>
<dbReference type="SMART" id="SM00729">
    <property type="entry name" value="Elp3"/>
    <property type="match status" value="1"/>
</dbReference>
<dbReference type="PIRSF" id="PIRSF005963">
    <property type="entry name" value="Lipoyl_synth"/>
    <property type="match status" value="1"/>
</dbReference>
<organism evidence="11">
    <name type="scientific">Hydrogenobacter sp</name>
    <dbReference type="NCBI Taxonomy" id="2152829"/>
    <lineage>
        <taxon>Bacteria</taxon>
        <taxon>Pseudomonadati</taxon>
        <taxon>Aquificota</taxon>
        <taxon>Aquificia</taxon>
        <taxon>Aquificales</taxon>
        <taxon>Aquificaceae</taxon>
        <taxon>Hydrogenobacter</taxon>
    </lineage>
</organism>
<sequence>MKPVLLLSETHRVKRLLRNLKLNTVCEESRCPNIGECFGSGTATFMILGDTCTRACTFCNLKRGKSTAPNPEEPYLLLQAVKSLGLSYVVITSPTRDDLPDGGAGHFYRCVKVLKETIPHIKVEVLVPDFKGNMKALELVLSSQPNVLAHNVETVPRLYEKVRTGSKYERSLEILKASKRINPHIPTKSALILGFGEKWEEIVDVLKDLRRVDCDFITIGQYYQPSKDHHPVVKYYTEEEFKELEKIAYSLGFKRAKAGAHIRSSYKAWELL</sequence>
<comment type="cofactor">
    <cofactor evidence="9">
        <name>[4Fe-4S] cluster</name>
        <dbReference type="ChEBI" id="CHEBI:49883"/>
    </cofactor>
    <text evidence="9">Binds 2 [4Fe-4S] clusters per subunit. One cluster is coordinated with 3 cysteines and an exchangeable S-adenosyl-L-methionine.</text>
</comment>
<dbReference type="UniPathway" id="UPA00538">
    <property type="reaction ID" value="UER00593"/>
</dbReference>
<reference evidence="11" key="1">
    <citation type="journal article" date="2020" name="mSystems">
        <title>Genome- and Community-Level Interaction Insights into Carbon Utilization and Element Cycling Functions of Hydrothermarchaeota in Hydrothermal Sediment.</title>
        <authorList>
            <person name="Zhou Z."/>
            <person name="Liu Y."/>
            <person name="Xu W."/>
            <person name="Pan J."/>
            <person name="Luo Z.H."/>
            <person name="Li M."/>
        </authorList>
    </citation>
    <scope>NUCLEOTIDE SEQUENCE [LARGE SCALE GENOMIC DNA]</scope>
    <source>
        <strain evidence="11">SpSt-132</strain>
    </source>
</reference>
<dbReference type="GO" id="GO:0046872">
    <property type="term" value="F:metal ion binding"/>
    <property type="evidence" value="ECO:0007669"/>
    <property type="project" value="UniProtKB-KW"/>
</dbReference>
<keyword evidence="1 9" id="KW-0004">4Fe-4S</keyword>
<comment type="catalytic activity">
    <reaction evidence="8 9">
        <text>[[Fe-S] cluster scaffold protein carrying a second [4Fe-4S](2+) cluster] + N(6)-octanoyl-L-lysyl-[protein] + 2 oxidized [2Fe-2S]-[ferredoxin] + 2 S-adenosyl-L-methionine + 4 H(+) = [[Fe-S] cluster scaffold protein] + N(6)-[(R)-dihydrolipoyl]-L-lysyl-[protein] + 4 Fe(3+) + 2 hydrogen sulfide + 2 5'-deoxyadenosine + 2 L-methionine + 2 reduced [2Fe-2S]-[ferredoxin]</text>
        <dbReference type="Rhea" id="RHEA:16585"/>
        <dbReference type="Rhea" id="RHEA-COMP:9928"/>
        <dbReference type="Rhea" id="RHEA-COMP:10000"/>
        <dbReference type="Rhea" id="RHEA-COMP:10001"/>
        <dbReference type="Rhea" id="RHEA-COMP:10475"/>
        <dbReference type="Rhea" id="RHEA-COMP:14568"/>
        <dbReference type="Rhea" id="RHEA-COMP:14569"/>
        <dbReference type="ChEBI" id="CHEBI:15378"/>
        <dbReference type="ChEBI" id="CHEBI:17319"/>
        <dbReference type="ChEBI" id="CHEBI:29034"/>
        <dbReference type="ChEBI" id="CHEBI:29919"/>
        <dbReference type="ChEBI" id="CHEBI:33722"/>
        <dbReference type="ChEBI" id="CHEBI:33737"/>
        <dbReference type="ChEBI" id="CHEBI:33738"/>
        <dbReference type="ChEBI" id="CHEBI:57844"/>
        <dbReference type="ChEBI" id="CHEBI:59789"/>
        <dbReference type="ChEBI" id="CHEBI:78809"/>
        <dbReference type="ChEBI" id="CHEBI:83100"/>
        <dbReference type="EC" id="2.8.1.8"/>
    </reaction>
</comment>
<feature type="binding site" evidence="9">
    <location>
        <position position="52"/>
    </location>
    <ligand>
        <name>[4Fe-4S] cluster</name>
        <dbReference type="ChEBI" id="CHEBI:49883"/>
        <label>2</label>
        <note>4Fe-4S-S-AdoMet</note>
    </ligand>
</feature>
<protein>
    <recommendedName>
        <fullName evidence="9">Lipoyl synthase</fullName>
        <ecNumber evidence="9">2.8.1.8</ecNumber>
    </recommendedName>
    <alternativeName>
        <fullName evidence="9">Lip-syn</fullName>
        <shortName evidence="9">LS</shortName>
    </alternativeName>
    <alternativeName>
        <fullName evidence="9">Lipoate synthase</fullName>
    </alternativeName>
    <alternativeName>
        <fullName evidence="9">Lipoic acid synthase</fullName>
    </alternativeName>
    <alternativeName>
        <fullName evidence="9">Sulfur insertion protein LipA</fullName>
    </alternativeName>
</protein>
<evidence type="ECO:0000313" key="11">
    <source>
        <dbReference type="EMBL" id="HEW46330.1"/>
    </source>
</evidence>
<feature type="binding site" evidence="9">
    <location>
        <position position="37"/>
    </location>
    <ligand>
        <name>[4Fe-4S] cluster</name>
        <dbReference type="ChEBI" id="CHEBI:49883"/>
        <label>1</label>
    </ligand>
</feature>
<evidence type="ECO:0000256" key="9">
    <source>
        <dbReference type="HAMAP-Rule" id="MF_00206"/>
    </source>
</evidence>
<dbReference type="SUPFAM" id="SSF102114">
    <property type="entry name" value="Radical SAM enzymes"/>
    <property type="match status" value="1"/>
</dbReference>
<dbReference type="GO" id="GO:0016992">
    <property type="term" value="F:lipoate synthase activity"/>
    <property type="evidence" value="ECO:0007669"/>
    <property type="project" value="UniProtKB-UniRule"/>
</dbReference>
<keyword evidence="2 9" id="KW-0963">Cytoplasm</keyword>
<comment type="subcellular location">
    <subcellularLocation>
        <location evidence="9">Cytoplasm</location>
    </subcellularLocation>
</comment>
<keyword evidence="3 9" id="KW-0808">Transferase</keyword>
<feature type="domain" description="Radical SAM core" evidence="10">
    <location>
        <begin position="38"/>
        <end position="254"/>
    </location>
</feature>
<keyword evidence="7 9" id="KW-0411">Iron-sulfur</keyword>
<evidence type="ECO:0000256" key="1">
    <source>
        <dbReference type="ARBA" id="ARBA00022485"/>
    </source>
</evidence>
<keyword evidence="4 9" id="KW-0949">S-adenosyl-L-methionine</keyword>
<evidence type="ECO:0000256" key="4">
    <source>
        <dbReference type="ARBA" id="ARBA00022691"/>
    </source>
</evidence>
<feature type="binding site" evidence="9">
    <location>
        <position position="56"/>
    </location>
    <ligand>
        <name>[4Fe-4S] cluster</name>
        <dbReference type="ChEBI" id="CHEBI:49883"/>
        <label>2</label>
        <note>4Fe-4S-S-AdoMet</note>
    </ligand>
</feature>
<dbReference type="NCBIfam" id="NF004019">
    <property type="entry name" value="PRK05481.1"/>
    <property type="match status" value="1"/>
</dbReference>
<dbReference type="NCBIfam" id="NF009544">
    <property type="entry name" value="PRK12928.1"/>
    <property type="match status" value="1"/>
</dbReference>
<comment type="similarity">
    <text evidence="9">Belongs to the radical SAM superfamily. Lipoyl synthase family.</text>
</comment>
<proteinExistence type="inferred from homology"/>
<dbReference type="PANTHER" id="PTHR10949">
    <property type="entry name" value="LIPOYL SYNTHASE"/>
    <property type="match status" value="1"/>
</dbReference>
<keyword evidence="5 9" id="KW-0479">Metal-binding</keyword>
<dbReference type="InterPro" id="IPR007197">
    <property type="entry name" value="rSAM"/>
</dbReference>
<comment type="pathway">
    <text evidence="9">Protein modification; protein lipoylation via endogenous pathway; protein N(6)-(lipoyl)lysine from octanoyl-[acyl-carrier-protein]: step 2/2.</text>
</comment>
<dbReference type="GO" id="GO:0009249">
    <property type="term" value="P:protein lipoylation"/>
    <property type="evidence" value="ECO:0007669"/>
    <property type="project" value="UniProtKB-UniRule"/>
</dbReference>
<comment type="function">
    <text evidence="9">Catalyzes the radical-mediated insertion of two sulfur atoms into the C-6 and C-8 positions of the octanoyl moiety bound to the lipoyl domains of lipoate-dependent enzymes, thereby converting the octanoylated domains into lipoylated derivatives.</text>
</comment>
<dbReference type="EC" id="2.8.1.8" evidence="9"/>
<dbReference type="PANTHER" id="PTHR10949:SF0">
    <property type="entry name" value="LIPOYL SYNTHASE, MITOCHONDRIAL"/>
    <property type="match status" value="1"/>
</dbReference>
<dbReference type="SFLD" id="SFLDS00029">
    <property type="entry name" value="Radical_SAM"/>
    <property type="match status" value="1"/>
</dbReference>
<dbReference type="GO" id="GO:0005737">
    <property type="term" value="C:cytoplasm"/>
    <property type="evidence" value="ECO:0007669"/>
    <property type="project" value="UniProtKB-SubCell"/>
</dbReference>
<comment type="caution">
    <text evidence="11">The sequence shown here is derived from an EMBL/GenBank/DDBJ whole genome shotgun (WGS) entry which is preliminary data.</text>
</comment>
<evidence type="ECO:0000256" key="3">
    <source>
        <dbReference type="ARBA" id="ARBA00022679"/>
    </source>
</evidence>
<evidence type="ECO:0000259" key="10">
    <source>
        <dbReference type="PROSITE" id="PS51918"/>
    </source>
</evidence>
<dbReference type="GO" id="GO:0051539">
    <property type="term" value="F:4 iron, 4 sulfur cluster binding"/>
    <property type="evidence" value="ECO:0007669"/>
    <property type="project" value="UniProtKB-UniRule"/>
</dbReference>
<dbReference type="FunFam" id="3.20.20.70:FF:000040">
    <property type="entry name" value="Lipoyl synthase"/>
    <property type="match status" value="1"/>
</dbReference>
<dbReference type="SFLD" id="SFLDF00271">
    <property type="entry name" value="lipoyl_synthase"/>
    <property type="match status" value="1"/>
</dbReference>
<dbReference type="EMBL" id="DSFP01000058">
    <property type="protein sequence ID" value="HEW46330.1"/>
    <property type="molecule type" value="Genomic_DNA"/>
</dbReference>
<dbReference type="CDD" id="cd01335">
    <property type="entry name" value="Radical_SAM"/>
    <property type="match status" value="1"/>
</dbReference>
<dbReference type="InterPro" id="IPR013785">
    <property type="entry name" value="Aldolase_TIM"/>
</dbReference>
<dbReference type="AlphaFoldDB" id="A0A7C2ZF62"/>
<feature type="binding site" evidence="9">
    <location>
        <position position="26"/>
    </location>
    <ligand>
        <name>[4Fe-4S] cluster</name>
        <dbReference type="ChEBI" id="CHEBI:49883"/>
        <label>1</label>
    </ligand>
</feature>
<dbReference type="InterPro" id="IPR058240">
    <property type="entry name" value="rSAM_sf"/>
</dbReference>
<feature type="binding site" evidence="9">
    <location>
        <position position="31"/>
    </location>
    <ligand>
        <name>[4Fe-4S] cluster</name>
        <dbReference type="ChEBI" id="CHEBI:49883"/>
        <label>1</label>
    </ligand>
</feature>